<evidence type="ECO:0000313" key="1">
    <source>
        <dbReference type="EMBL" id="MFB9761065.1"/>
    </source>
</evidence>
<accession>A0ABV5WKG6</accession>
<evidence type="ECO:0000313" key="2">
    <source>
        <dbReference type="Proteomes" id="UP001589609"/>
    </source>
</evidence>
<dbReference type="EMBL" id="JBHMAF010000187">
    <property type="protein sequence ID" value="MFB9761065.1"/>
    <property type="molecule type" value="Genomic_DNA"/>
</dbReference>
<proteinExistence type="predicted"/>
<name>A0ABV5WKG6_9BACI</name>
<organism evidence="1 2">
    <name type="scientific">Ectobacillus funiculus</name>
    <dbReference type="NCBI Taxonomy" id="137993"/>
    <lineage>
        <taxon>Bacteria</taxon>
        <taxon>Bacillati</taxon>
        <taxon>Bacillota</taxon>
        <taxon>Bacilli</taxon>
        <taxon>Bacillales</taxon>
        <taxon>Bacillaceae</taxon>
        <taxon>Ectobacillus</taxon>
    </lineage>
</organism>
<keyword evidence="2" id="KW-1185">Reference proteome</keyword>
<comment type="caution">
    <text evidence="1">The sequence shown here is derived from an EMBL/GenBank/DDBJ whole genome shotgun (WGS) entry which is preliminary data.</text>
</comment>
<dbReference type="SUPFAM" id="SSF56059">
    <property type="entry name" value="Glutathione synthetase ATP-binding domain-like"/>
    <property type="match status" value="1"/>
</dbReference>
<dbReference type="InterPro" id="IPR026838">
    <property type="entry name" value="YheC/D"/>
</dbReference>
<dbReference type="Proteomes" id="UP001589609">
    <property type="component" value="Unassembled WGS sequence"/>
</dbReference>
<protein>
    <submittedName>
        <fullName evidence="1">YheC/YheD family protein</fullName>
    </submittedName>
</protein>
<dbReference type="Pfam" id="PF14398">
    <property type="entry name" value="ATPgrasp_YheCD"/>
    <property type="match status" value="1"/>
</dbReference>
<gene>
    <name evidence="1" type="ORF">ACFFMS_22700</name>
</gene>
<reference evidence="1 2" key="1">
    <citation type="submission" date="2024-09" db="EMBL/GenBank/DDBJ databases">
        <authorList>
            <person name="Sun Q."/>
            <person name="Mori K."/>
        </authorList>
    </citation>
    <scope>NUCLEOTIDE SEQUENCE [LARGE SCALE GENOMIC DNA]</scope>
    <source>
        <strain evidence="1 2">JCM 11201</strain>
    </source>
</reference>
<dbReference type="RefSeq" id="WP_379951310.1">
    <property type="nucleotide sequence ID" value="NZ_JBHMAF010000187.1"/>
</dbReference>
<sequence>MNQIFYDSKTECWHHYETGRMFGQSQLKAGTEHSFSFSIQQQDERLGPLVGILTSGTPKGKLYGDFTRFAAIQAALQRQGGISFVFSPYGLQEEHIEGYVWLSEQRWYKCRFPYPDVVYNRVPYRKHEQRPETKQAIEQLINRDIPLFNPCFFPKWESYQAFSANEALRPYLLETKLLQTEEDLWHMLHSHKEIYVKQSEAAKGKHIFSLRFTGDNLVLQKDLQGEYIQSVSYIWDFLSKQQKPYIAQRAIAPDMQNGRKYDLRVAVHAASRTFHISGIGVRLAKKGHIVTHVPHGGEIIVQEKLHRPVRYDIIEMLAEQCGQSLCSRFGRVREFSLDIGVDESGHYYIFEANSKPMIFDEPHIHTETLHNLLAVFTAEAGFSKLMP</sequence>